<keyword evidence="1" id="KW-0812">Transmembrane</keyword>
<evidence type="ECO:0000256" key="1">
    <source>
        <dbReference type="SAM" id="Phobius"/>
    </source>
</evidence>
<sequence length="166" mass="18391">MTLYDDFKNHKIFKRLSEQQIYAILEEELQQGIKSPGLWAKALEKSGGEEKKALSLYISLRYQAILDEMSMLAMMNASSRKLDPPQGPAEPPPVSVQTVTTTTTSGHEFDGVMLFMLFILGAVIVGLPIYFMFPSFFSLLGPTGNSVHYIGVLILIGVGYLLAKKL</sequence>
<accession>A0A6V8MNN6</accession>
<protein>
    <submittedName>
        <fullName evidence="2">Uncharacterized protein</fullName>
    </submittedName>
</protein>
<gene>
    <name evidence="2" type="ORF">GMST_40000</name>
</gene>
<organism evidence="2 3">
    <name type="scientific">Geomonas silvestris</name>
    <dbReference type="NCBI Taxonomy" id="2740184"/>
    <lineage>
        <taxon>Bacteria</taxon>
        <taxon>Pseudomonadati</taxon>
        <taxon>Thermodesulfobacteriota</taxon>
        <taxon>Desulfuromonadia</taxon>
        <taxon>Geobacterales</taxon>
        <taxon>Geobacteraceae</taxon>
        <taxon>Geomonas</taxon>
    </lineage>
</organism>
<feature type="transmembrane region" description="Helical" evidence="1">
    <location>
        <begin position="145"/>
        <end position="163"/>
    </location>
</feature>
<keyword evidence="1" id="KW-0472">Membrane</keyword>
<proteinExistence type="predicted"/>
<comment type="caution">
    <text evidence="2">The sequence shown here is derived from an EMBL/GenBank/DDBJ whole genome shotgun (WGS) entry which is preliminary data.</text>
</comment>
<evidence type="ECO:0000313" key="3">
    <source>
        <dbReference type="Proteomes" id="UP000556026"/>
    </source>
</evidence>
<reference evidence="3" key="1">
    <citation type="submission" date="2020-06" db="EMBL/GenBank/DDBJ databases">
        <title>Draft genomic sequence of Geomonas sp. Red330.</title>
        <authorList>
            <person name="Itoh H."/>
            <person name="Zhenxing X."/>
            <person name="Ushijima N."/>
            <person name="Masuda Y."/>
            <person name="Shiratori Y."/>
            <person name="Senoo K."/>
        </authorList>
    </citation>
    <scope>NUCLEOTIDE SEQUENCE [LARGE SCALE GENOMIC DNA]</scope>
    <source>
        <strain evidence="3">Red330</strain>
    </source>
</reference>
<dbReference type="Proteomes" id="UP000556026">
    <property type="component" value="Unassembled WGS sequence"/>
</dbReference>
<evidence type="ECO:0000313" key="2">
    <source>
        <dbReference type="EMBL" id="GFO61675.1"/>
    </source>
</evidence>
<dbReference type="EMBL" id="BLXX01000017">
    <property type="protein sequence ID" value="GFO61675.1"/>
    <property type="molecule type" value="Genomic_DNA"/>
</dbReference>
<feature type="transmembrane region" description="Helical" evidence="1">
    <location>
        <begin position="112"/>
        <end position="133"/>
    </location>
</feature>
<keyword evidence="1" id="KW-1133">Transmembrane helix</keyword>
<keyword evidence="3" id="KW-1185">Reference proteome</keyword>
<dbReference type="AlphaFoldDB" id="A0A6V8MNN6"/>
<dbReference type="RefSeq" id="WP_183356461.1">
    <property type="nucleotide sequence ID" value="NZ_BLXX01000017.1"/>
</dbReference>
<name>A0A6V8MNN6_9BACT</name>